<name>B9ER35_PROMP</name>
<dbReference type="Proteomes" id="UP000001026">
    <property type="component" value="Chromosome"/>
</dbReference>
<evidence type="ECO:0000313" key="2">
    <source>
        <dbReference type="Proteomes" id="UP000001026"/>
    </source>
</evidence>
<dbReference type="STRING" id="59919.PMM2057"/>
<sequence>MNCSNYFLLMSELTSFASFRCPTRKSSILESLPQLKTISLLRLFLAEK</sequence>
<proteinExistence type="predicted"/>
<accession>B9ER35</accession>
<reference evidence="1 2" key="1">
    <citation type="journal article" date="2003" name="Nature">
        <title>Genome divergence in two Prochlorococcus ecotypes reflects oceanic niche differentiation.</title>
        <authorList>
            <person name="Rocap G."/>
            <person name="Larimer F.W."/>
            <person name="Lamerdin J.E."/>
            <person name="Malfatti S."/>
            <person name="Chain P."/>
            <person name="Ahlgren N.A."/>
            <person name="Arellano A."/>
            <person name="Coleman M."/>
            <person name="Hauser L."/>
            <person name="Hess W.R."/>
            <person name="Johnson Z.I."/>
            <person name="Land M.L."/>
            <person name="Lindell D."/>
            <person name="Post A.F."/>
            <person name="Regala W."/>
            <person name="Shah M."/>
            <person name="Shaw S.L."/>
            <person name="Steglich C."/>
            <person name="Sullivan M.B."/>
            <person name="Ting C.S."/>
            <person name="Tolonen A."/>
            <person name="Webb E.A."/>
            <person name="Zinser E.R."/>
            <person name="Chisholm S.W."/>
        </authorList>
    </citation>
    <scope>NUCLEOTIDE SEQUENCE [LARGE SCALE GENOMIC DNA]</scope>
    <source>
        <strain evidence="2">CCMP1986 / NIES-2087 / MED4</strain>
    </source>
</reference>
<dbReference type="AlphaFoldDB" id="B9ER35"/>
<dbReference type="EMBL" id="BX548174">
    <property type="protein sequence ID" value="CAX37121.1"/>
    <property type="molecule type" value="Genomic_DNA"/>
</dbReference>
<protein>
    <submittedName>
        <fullName evidence="1">Uncharacterized protein</fullName>
    </submittedName>
</protein>
<gene>
    <name evidence="1" type="ordered locus">PMM2057</name>
</gene>
<dbReference type="KEGG" id="pmm:PMM2057"/>
<organism evidence="1 2">
    <name type="scientific">Prochlorococcus marinus subsp. pastoris (strain CCMP1986 / NIES-2087 / MED4)</name>
    <dbReference type="NCBI Taxonomy" id="59919"/>
    <lineage>
        <taxon>Bacteria</taxon>
        <taxon>Bacillati</taxon>
        <taxon>Cyanobacteriota</taxon>
        <taxon>Cyanophyceae</taxon>
        <taxon>Synechococcales</taxon>
        <taxon>Prochlorococcaceae</taxon>
        <taxon>Prochlorococcus</taxon>
    </lineage>
</organism>
<dbReference type="HOGENOM" id="CLU_3156647_0_0_3"/>
<evidence type="ECO:0000313" key="1">
    <source>
        <dbReference type="EMBL" id="CAX37121.1"/>
    </source>
</evidence>